<dbReference type="GO" id="GO:0016757">
    <property type="term" value="F:glycosyltransferase activity"/>
    <property type="evidence" value="ECO:0007669"/>
    <property type="project" value="InterPro"/>
</dbReference>
<dbReference type="Pfam" id="PF13439">
    <property type="entry name" value="Glyco_transf_4"/>
    <property type="match status" value="1"/>
</dbReference>
<protein>
    <submittedName>
        <fullName evidence="4">Glycosyltransferase family 1 protein</fullName>
    </submittedName>
</protein>
<evidence type="ECO:0000259" key="3">
    <source>
        <dbReference type="Pfam" id="PF13439"/>
    </source>
</evidence>
<accession>A0AAW7K789</accession>
<dbReference type="InterPro" id="IPR001296">
    <property type="entry name" value="Glyco_trans_1"/>
</dbReference>
<organism evidence="4 5">
    <name type="scientific">Yersinia nurmii</name>
    <dbReference type="NCBI Taxonomy" id="685706"/>
    <lineage>
        <taxon>Bacteria</taxon>
        <taxon>Pseudomonadati</taxon>
        <taxon>Pseudomonadota</taxon>
        <taxon>Gammaproteobacteria</taxon>
        <taxon>Enterobacterales</taxon>
        <taxon>Yersiniaceae</taxon>
        <taxon>Yersinia</taxon>
    </lineage>
</organism>
<sequence length="337" mass="38048">MNVVYDGIINSLQSNGGITVYFKEIVTRLPGGDFDWYSYDDKIGDVGVKSTELKSRIFERYRDFLLPGINKEISPIFHSSYYRLPKENMPVVTTVHDFTYEKFVSGPAKWVHTWQKNRAVKHSDLIICVSENTAKDLQYYCSVPSDKIRIIHNGVSEKYHPLVLTKTHTNKVIFVGARGGYKNFDIAVKVISKLPHLELSVVGGGEFTDRELSLLNQHLPHRYHWLGRLSDEALNEAYNSAYALLYPSSYEGFGIPILEAMRAGCPVVAVGVSSIPEVAGDAAILVNRPSVDELVEGLVAIDNERSKLIEFGFQQAAKFSWDKCYQETLNVYKELNK</sequence>
<evidence type="ECO:0000313" key="4">
    <source>
        <dbReference type="EMBL" id="MDN0088604.1"/>
    </source>
</evidence>
<proteinExistence type="predicted"/>
<dbReference type="EMBL" id="JAUEHU010000015">
    <property type="protein sequence ID" value="MDN0088604.1"/>
    <property type="molecule type" value="Genomic_DNA"/>
</dbReference>
<comment type="caution">
    <text evidence="4">The sequence shown here is derived from an EMBL/GenBank/DDBJ whole genome shotgun (WGS) entry which is preliminary data.</text>
</comment>
<feature type="domain" description="Glycosyltransferase subfamily 4-like N-terminal" evidence="3">
    <location>
        <begin position="81"/>
        <end position="156"/>
    </location>
</feature>
<evidence type="ECO:0000313" key="5">
    <source>
        <dbReference type="Proteomes" id="UP001167864"/>
    </source>
</evidence>
<dbReference type="InterPro" id="IPR028098">
    <property type="entry name" value="Glyco_trans_4-like_N"/>
</dbReference>
<name>A0AAW7K789_9GAMM</name>
<keyword evidence="1" id="KW-0808">Transferase</keyword>
<evidence type="ECO:0000256" key="1">
    <source>
        <dbReference type="ARBA" id="ARBA00022679"/>
    </source>
</evidence>
<dbReference type="PANTHER" id="PTHR46401:SF2">
    <property type="entry name" value="GLYCOSYLTRANSFERASE WBBK-RELATED"/>
    <property type="match status" value="1"/>
</dbReference>
<gene>
    <name evidence="4" type="ORF">QVN42_14635</name>
</gene>
<dbReference type="Gene3D" id="3.40.50.2000">
    <property type="entry name" value="Glycogen Phosphorylase B"/>
    <property type="match status" value="2"/>
</dbReference>
<evidence type="ECO:0000259" key="2">
    <source>
        <dbReference type="Pfam" id="PF00534"/>
    </source>
</evidence>
<dbReference type="SUPFAM" id="SSF53756">
    <property type="entry name" value="UDP-Glycosyltransferase/glycogen phosphorylase"/>
    <property type="match status" value="1"/>
</dbReference>
<dbReference type="GO" id="GO:0009103">
    <property type="term" value="P:lipopolysaccharide biosynthetic process"/>
    <property type="evidence" value="ECO:0007669"/>
    <property type="project" value="TreeGrafter"/>
</dbReference>
<reference evidence="4" key="1">
    <citation type="submission" date="2023-06" db="EMBL/GenBank/DDBJ databases">
        <authorList>
            <person name="Polev D.E."/>
            <person name="Saitova A.T."/>
            <person name="Bogumilchik E.A."/>
            <person name="Kokorina G.I."/>
            <person name="Voskresenskaia E.A."/>
        </authorList>
    </citation>
    <scope>NUCLEOTIDE SEQUENCE</scope>
    <source>
        <strain evidence="4">2145 StPb PI</strain>
    </source>
</reference>
<dbReference type="Proteomes" id="UP001167864">
    <property type="component" value="Unassembled WGS sequence"/>
</dbReference>
<dbReference type="RefSeq" id="WP_289818145.1">
    <property type="nucleotide sequence ID" value="NZ_JAUEHU010000015.1"/>
</dbReference>
<dbReference type="Pfam" id="PF00534">
    <property type="entry name" value="Glycos_transf_1"/>
    <property type="match status" value="1"/>
</dbReference>
<feature type="domain" description="Glycosyl transferase family 1" evidence="2">
    <location>
        <begin position="165"/>
        <end position="299"/>
    </location>
</feature>
<dbReference type="AlphaFoldDB" id="A0AAW7K789"/>
<dbReference type="PANTHER" id="PTHR46401">
    <property type="entry name" value="GLYCOSYLTRANSFERASE WBBK-RELATED"/>
    <property type="match status" value="1"/>
</dbReference>
<dbReference type="CDD" id="cd03809">
    <property type="entry name" value="GT4_MtfB-like"/>
    <property type="match status" value="1"/>
</dbReference>